<organism evidence="2 3">
    <name type="scientific">Pseudonocardia eucalypti</name>
    <dbReference type="NCBI Taxonomy" id="648755"/>
    <lineage>
        <taxon>Bacteria</taxon>
        <taxon>Bacillati</taxon>
        <taxon>Actinomycetota</taxon>
        <taxon>Actinomycetes</taxon>
        <taxon>Pseudonocardiales</taxon>
        <taxon>Pseudonocardiaceae</taxon>
        <taxon>Pseudonocardia</taxon>
    </lineage>
</organism>
<proteinExistence type="predicted"/>
<dbReference type="RefSeq" id="WP_185061818.1">
    <property type="nucleotide sequence ID" value="NZ_BAABJP010000008.1"/>
</dbReference>
<evidence type="ECO:0000313" key="3">
    <source>
        <dbReference type="Proteomes" id="UP001428817"/>
    </source>
</evidence>
<dbReference type="InterPro" id="IPR002937">
    <property type="entry name" value="Amino_oxidase"/>
</dbReference>
<dbReference type="Proteomes" id="UP001428817">
    <property type="component" value="Unassembled WGS sequence"/>
</dbReference>
<reference evidence="3" key="1">
    <citation type="journal article" date="2019" name="Int. J. Syst. Evol. Microbiol.">
        <title>The Global Catalogue of Microorganisms (GCM) 10K type strain sequencing project: providing services to taxonomists for standard genome sequencing and annotation.</title>
        <authorList>
            <consortium name="The Broad Institute Genomics Platform"/>
            <consortium name="The Broad Institute Genome Sequencing Center for Infectious Disease"/>
            <person name="Wu L."/>
            <person name="Ma J."/>
        </authorList>
    </citation>
    <scope>NUCLEOTIDE SEQUENCE [LARGE SCALE GENOMIC DNA]</scope>
    <source>
        <strain evidence="3">JCM 18303</strain>
    </source>
</reference>
<sequence>MTQGNAAVDVVVVGAGIAGLVAARELAARGLSTVVLERDGHVGGRIRTDRRPGFYLEHGGIFHTHQYRQMRRLLGELGLADDVVATGGGFHAGVRHGGGWEHVDYGSLAGPLRFGALDWRDRWSVLRAALPALLARPADPGDLTTLRRLDTRSAAVGLTERAAGYFTAGPHEFLWGTPTEWLSYAMLAMQLRVFRGELREVKGGVGRLTDAIAERLDVRTGAPVARIRTTADGVLVYLAGGGSVAAGAVVLATPADVAVQLWPDAPPEVRRRLTSVNYSRIDYAYLRTRRPLRAAAGGRAVGMEVITTPEVHGMTMGGIYFADGWAEDGGLLLVTAAPCARVEHLDDTELADRLQADVEKLHPEVVGQVTERVVIRHDPYTPIVRPGLVQELAELRARLPVQRVDLAGDYLAAPWVEGAIRSGQLAAERISTRLAG</sequence>
<dbReference type="InterPro" id="IPR050464">
    <property type="entry name" value="Zeta_carotene_desat/Oxidored"/>
</dbReference>
<dbReference type="PANTHER" id="PTHR42923">
    <property type="entry name" value="PROTOPORPHYRINOGEN OXIDASE"/>
    <property type="match status" value="1"/>
</dbReference>
<dbReference type="Pfam" id="PF01593">
    <property type="entry name" value="Amino_oxidase"/>
    <property type="match status" value="1"/>
</dbReference>
<name>A0ABP9PWC4_9PSEU</name>
<feature type="domain" description="Amine oxidase" evidence="1">
    <location>
        <begin position="17"/>
        <end position="430"/>
    </location>
</feature>
<dbReference type="InterPro" id="IPR036188">
    <property type="entry name" value="FAD/NAD-bd_sf"/>
</dbReference>
<comment type="caution">
    <text evidence="2">The sequence shown here is derived from an EMBL/GenBank/DDBJ whole genome shotgun (WGS) entry which is preliminary data.</text>
</comment>
<evidence type="ECO:0000313" key="2">
    <source>
        <dbReference type="EMBL" id="GAA5153342.1"/>
    </source>
</evidence>
<keyword evidence="3" id="KW-1185">Reference proteome</keyword>
<dbReference type="EMBL" id="BAABJP010000008">
    <property type="protein sequence ID" value="GAA5153342.1"/>
    <property type="molecule type" value="Genomic_DNA"/>
</dbReference>
<gene>
    <name evidence="2" type="ORF">GCM10023321_23450</name>
</gene>
<accession>A0ABP9PWC4</accession>
<protein>
    <submittedName>
        <fullName evidence="2">NAD(P)/FAD-dependent oxidoreductase</fullName>
    </submittedName>
</protein>
<dbReference type="Gene3D" id="3.50.50.60">
    <property type="entry name" value="FAD/NAD(P)-binding domain"/>
    <property type="match status" value="1"/>
</dbReference>
<dbReference type="SUPFAM" id="SSF51905">
    <property type="entry name" value="FAD/NAD(P)-binding domain"/>
    <property type="match status" value="1"/>
</dbReference>
<evidence type="ECO:0000259" key="1">
    <source>
        <dbReference type="Pfam" id="PF01593"/>
    </source>
</evidence>